<proteinExistence type="inferred from homology"/>
<evidence type="ECO:0000256" key="7">
    <source>
        <dbReference type="ARBA" id="ARBA00022679"/>
    </source>
</evidence>
<evidence type="ECO:0000256" key="12">
    <source>
        <dbReference type="ARBA" id="ARBA00022960"/>
    </source>
</evidence>
<evidence type="ECO:0000256" key="16">
    <source>
        <dbReference type="ARBA" id="ARBA00023316"/>
    </source>
</evidence>
<dbReference type="GO" id="GO:0016020">
    <property type="term" value="C:membrane"/>
    <property type="evidence" value="ECO:0007669"/>
    <property type="project" value="GOC"/>
</dbReference>
<accession>A0A376H092</accession>
<feature type="binding site" evidence="20">
    <location>
        <position position="333"/>
    </location>
    <ligand>
        <name>UDP-N-acetyl-alpha-D-glucosamine</name>
        <dbReference type="ChEBI" id="CHEBI:57705"/>
    </ligand>
</feature>
<comment type="similarity">
    <text evidence="5 20">In the N-terminal section; belongs to the N-acetylglucosamine-1-phosphate uridyltransferase family.</text>
</comment>
<keyword evidence="23" id="KW-1185">Reference proteome</keyword>
<keyword evidence="16 20" id="KW-0961">Cell wall biogenesis/degradation</keyword>
<evidence type="ECO:0000256" key="9">
    <source>
        <dbReference type="ARBA" id="ARBA00022723"/>
    </source>
</evidence>
<evidence type="ECO:0000256" key="18">
    <source>
        <dbReference type="ARBA" id="ARBA00048493"/>
    </source>
</evidence>
<organism evidence="22 23">
    <name type="scientific">Enterococcus gallinarum</name>
    <dbReference type="NCBI Taxonomy" id="1353"/>
    <lineage>
        <taxon>Bacteria</taxon>
        <taxon>Bacillati</taxon>
        <taxon>Bacillota</taxon>
        <taxon>Bacilli</taxon>
        <taxon>Lactobacillales</taxon>
        <taxon>Enterococcaceae</taxon>
        <taxon>Enterococcus</taxon>
    </lineage>
</organism>
<feature type="binding site" evidence="20">
    <location>
        <position position="377"/>
    </location>
    <ligand>
        <name>UDP-N-acetyl-alpha-D-glucosamine</name>
        <dbReference type="ChEBI" id="CHEBI:57705"/>
    </ligand>
</feature>
<dbReference type="GO" id="GO:0009252">
    <property type="term" value="P:peptidoglycan biosynthetic process"/>
    <property type="evidence" value="ECO:0007669"/>
    <property type="project" value="UniProtKB-UniRule"/>
</dbReference>
<dbReference type="Proteomes" id="UP000254807">
    <property type="component" value="Unassembled WGS sequence"/>
</dbReference>
<dbReference type="CDD" id="cd03353">
    <property type="entry name" value="LbH_GlmU_C"/>
    <property type="match status" value="1"/>
</dbReference>
<dbReference type="CDD" id="cd02540">
    <property type="entry name" value="GT2_GlmU_N_bac"/>
    <property type="match status" value="1"/>
</dbReference>
<feature type="binding site" evidence="20">
    <location>
        <position position="170"/>
    </location>
    <ligand>
        <name>UDP-N-acetyl-alpha-D-glucosamine</name>
        <dbReference type="ChEBI" id="CHEBI:57705"/>
    </ligand>
</feature>
<dbReference type="InterPro" id="IPR050065">
    <property type="entry name" value="GlmU-like"/>
</dbReference>
<feature type="binding site" evidence="20">
    <location>
        <position position="23"/>
    </location>
    <ligand>
        <name>UDP-N-acetyl-alpha-D-glucosamine</name>
        <dbReference type="ChEBI" id="CHEBI:57705"/>
    </ligand>
</feature>
<keyword evidence="12 20" id="KW-0133">Cell shape</keyword>
<keyword evidence="10 20" id="KW-0677">Repeat</keyword>
<dbReference type="NCBIfam" id="TIGR01173">
    <property type="entry name" value="glmU"/>
    <property type="match status" value="1"/>
</dbReference>
<feature type="region of interest" description="Pyrophosphorylase" evidence="20">
    <location>
        <begin position="1"/>
        <end position="230"/>
    </location>
</feature>
<comment type="pathway">
    <text evidence="3 20">Nucleotide-sugar biosynthesis; UDP-N-acetyl-alpha-D-glucosamine biosynthesis; UDP-N-acetyl-alpha-D-glucosamine from N-acetyl-alpha-D-glucosamine 1-phosphate: step 1/1.</text>
</comment>
<protein>
    <recommendedName>
        <fullName evidence="20">Bifunctional protein GlmU</fullName>
    </recommendedName>
    <domain>
        <recommendedName>
            <fullName evidence="20">UDP-N-acetylglucosamine pyrophosphorylase</fullName>
            <ecNumber evidence="20">2.7.7.23</ecNumber>
        </recommendedName>
        <alternativeName>
            <fullName evidence="20">N-acetylglucosamine-1-phosphate uridyltransferase</fullName>
        </alternativeName>
    </domain>
    <domain>
        <recommendedName>
            <fullName evidence="20">Glucosamine-1-phosphate N-acetyltransferase</fullName>
            <ecNumber evidence="20">2.3.1.157</ecNumber>
        </recommendedName>
    </domain>
</protein>
<feature type="region of interest" description="Linker" evidence="20">
    <location>
        <begin position="231"/>
        <end position="251"/>
    </location>
</feature>
<feature type="binding site" evidence="20">
    <location>
        <position position="73"/>
    </location>
    <ligand>
        <name>UDP-N-acetyl-alpha-D-glucosamine</name>
        <dbReference type="ChEBI" id="CHEBI:57705"/>
    </ligand>
</feature>
<evidence type="ECO:0000313" key="23">
    <source>
        <dbReference type="Proteomes" id="UP000254807"/>
    </source>
</evidence>
<keyword evidence="11 20" id="KW-0460">Magnesium</keyword>
<dbReference type="EC" id="2.3.1.157" evidence="20"/>
<comment type="catalytic activity">
    <reaction evidence="18 20">
        <text>N-acetyl-alpha-D-glucosamine 1-phosphate + UTP + H(+) = UDP-N-acetyl-alpha-D-glucosamine + diphosphate</text>
        <dbReference type="Rhea" id="RHEA:13509"/>
        <dbReference type="ChEBI" id="CHEBI:15378"/>
        <dbReference type="ChEBI" id="CHEBI:33019"/>
        <dbReference type="ChEBI" id="CHEBI:46398"/>
        <dbReference type="ChEBI" id="CHEBI:57705"/>
        <dbReference type="ChEBI" id="CHEBI:57776"/>
        <dbReference type="EC" id="2.7.7.23"/>
    </reaction>
</comment>
<feature type="binding site" evidence="20">
    <location>
        <position position="103"/>
    </location>
    <ligand>
        <name>Mg(2+)</name>
        <dbReference type="ChEBI" id="CHEBI:18420"/>
    </ligand>
</feature>
<dbReference type="GO" id="GO:0009245">
    <property type="term" value="P:lipid A biosynthetic process"/>
    <property type="evidence" value="ECO:0007669"/>
    <property type="project" value="UniProtKB-UniRule"/>
</dbReference>
<dbReference type="EC" id="2.7.7.23" evidence="20"/>
<dbReference type="GO" id="GO:0005737">
    <property type="term" value="C:cytoplasm"/>
    <property type="evidence" value="ECO:0007669"/>
    <property type="project" value="UniProtKB-SubCell"/>
</dbReference>
<dbReference type="GO" id="GO:0006048">
    <property type="term" value="P:UDP-N-acetylglucosamine biosynthetic process"/>
    <property type="evidence" value="ECO:0007669"/>
    <property type="project" value="UniProtKB-UniPathway"/>
</dbReference>
<name>A0A376H092_ENTGA</name>
<dbReference type="InterPro" id="IPR005835">
    <property type="entry name" value="NTP_transferase_dom"/>
</dbReference>
<feature type="binding site" evidence="20">
    <location>
        <begin position="386"/>
        <end position="387"/>
    </location>
    <ligand>
        <name>acetyl-CoA</name>
        <dbReference type="ChEBI" id="CHEBI:57288"/>
    </ligand>
</feature>
<comment type="subcellular location">
    <subcellularLocation>
        <location evidence="1 20">Cytoplasm</location>
    </subcellularLocation>
</comment>
<gene>
    <name evidence="20 22" type="primary">glmU</name>
    <name evidence="22" type="ORF">NCTC12360_02190</name>
</gene>
<feature type="region of interest" description="N-acetyltransferase" evidence="20">
    <location>
        <begin position="252"/>
        <end position="462"/>
    </location>
</feature>
<dbReference type="InterPro" id="IPR011004">
    <property type="entry name" value="Trimer_LpxA-like_sf"/>
</dbReference>
<evidence type="ECO:0000256" key="14">
    <source>
        <dbReference type="ARBA" id="ARBA00023268"/>
    </source>
</evidence>
<evidence type="ECO:0000256" key="8">
    <source>
        <dbReference type="ARBA" id="ARBA00022695"/>
    </source>
</evidence>
<feature type="binding site" evidence="20">
    <location>
        <position position="423"/>
    </location>
    <ligand>
        <name>acetyl-CoA</name>
        <dbReference type="ChEBI" id="CHEBI:57288"/>
    </ligand>
</feature>
<evidence type="ECO:0000256" key="4">
    <source>
        <dbReference type="ARBA" id="ARBA00007707"/>
    </source>
</evidence>
<dbReference type="GO" id="GO:0008360">
    <property type="term" value="P:regulation of cell shape"/>
    <property type="evidence" value="ECO:0007669"/>
    <property type="project" value="UniProtKB-KW"/>
</dbReference>
<dbReference type="SUPFAM" id="SSF53448">
    <property type="entry name" value="Nucleotide-diphospho-sugar transferases"/>
    <property type="match status" value="1"/>
</dbReference>
<dbReference type="EMBL" id="UFYW01000001">
    <property type="protein sequence ID" value="STD83716.1"/>
    <property type="molecule type" value="Genomic_DNA"/>
</dbReference>
<dbReference type="HAMAP" id="MF_01631">
    <property type="entry name" value="GlmU"/>
    <property type="match status" value="1"/>
</dbReference>
<dbReference type="RefSeq" id="WP_060815014.1">
    <property type="nucleotide sequence ID" value="NZ_JBHULA010000030.1"/>
</dbReference>
<evidence type="ECO:0000256" key="20">
    <source>
        <dbReference type="HAMAP-Rule" id="MF_01631"/>
    </source>
</evidence>
<evidence type="ECO:0000256" key="17">
    <source>
        <dbReference type="ARBA" id="ARBA00048247"/>
    </source>
</evidence>
<feature type="binding site" evidence="20">
    <location>
        <begin position="9"/>
        <end position="12"/>
    </location>
    <ligand>
        <name>UDP-N-acetyl-alpha-D-glucosamine</name>
        <dbReference type="ChEBI" id="CHEBI:57705"/>
    </ligand>
</feature>
<feature type="binding site" evidence="20">
    <location>
        <begin position="78"/>
        <end position="79"/>
    </location>
    <ligand>
        <name>UDP-N-acetyl-alpha-D-glucosamine</name>
        <dbReference type="ChEBI" id="CHEBI:57705"/>
    </ligand>
</feature>
<feature type="domain" description="Nucleotidyl transferase" evidence="21">
    <location>
        <begin position="6"/>
        <end position="220"/>
    </location>
</feature>
<comment type="catalytic activity">
    <reaction evidence="17 20">
        <text>alpha-D-glucosamine 1-phosphate + acetyl-CoA = N-acetyl-alpha-D-glucosamine 1-phosphate + CoA + H(+)</text>
        <dbReference type="Rhea" id="RHEA:13725"/>
        <dbReference type="ChEBI" id="CHEBI:15378"/>
        <dbReference type="ChEBI" id="CHEBI:57287"/>
        <dbReference type="ChEBI" id="CHEBI:57288"/>
        <dbReference type="ChEBI" id="CHEBI:57776"/>
        <dbReference type="ChEBI" id="CHEBI:58516"/>
        <dbReference type="EC" id="2.3.1.157"/>
    </reaction>
</comment>
<comment type="subunit">
    <text evidence="20">Homotrimer.</text>
</comment>
<feature type="binding site" evidence="20">
    <location>
        <position position="228"/>
    </location>
    <ligand>
        <name>Mg(2+)</name>
        <dbReference type="ChEBI" id="CHEBI:18420"/>
    </ligand>
</feature>
<dbReference type="GO" id="GO:0003977">
    <property type="term" value="F:UDP-N-acetylglucosamine diphosphorylase activity"/>
    <property type="evidence" value="ECO:0007669"/>
    <property type="project" value="UniProtKB-UniRule"/>
</dbReference>
<dbReference type="PANTHER" id="PTHR43584">
    <property type="entry name" value="NUCLEOTIDYL TRANSFERASE"/>
    <property type="match status" value="1"/>
</dbReference>
<dbReference type="PROSITE" id="PS00101">
    <property type="entry name" value="HEXAPEP_TRANSFERASES"/>
    <property type="match status" value="1"/>
</dbReference>
<keyword evidence="14 20" id="KW-0511">Multifunctional enzyme</keyword>
<evidence type="ECO:0000256" key="13">
    <source>
        <dbReference type="ARBA" id="ARBA00022984"/>
    </source>
</evidence>
<feature type="binding site" evidence="20">
    <location>
        <position position="351"/>
    </location>
    <ligand>
        <name>UDP-N-acetyl-alpha-D-glucosamine</name>
        <dbReference type="ChEBI" id="CHEBI:57705"/>
    </ligand>
</feature>
<comment type="pathway">
    <text evidence="20">Bacterial outer membrane biogenesis; LPS lipid A biosynthesis.</text>
</comment>
<dbReference type="OrthoDB" id="9775031at2"/>
<dbReference type="GO" id="GO:0000287">
    <property type="term" value="F:magnesium ion binding"/>
    <property type="evidence" value="ECO:0007669"/>
    <property type="project" value="UniProtKB-UniRule"/>
</dbReference>
<dbReference type="InterPro" id="IPR005882">
    <property type="entry name" value="Bifunctional_GlmU"/>
</dbReference>
<dbReference type="GO" id="GO:0000902">
    <property type="term" value="P:cell morphogenesis"/>
    <property type="evidence" value="ECO:0007669"/>
    <property type="project" value="UniProtKB-UniRule"/>
</dbReference>
<dbReference type="AlphaFoldDB" id="A0A376H092"/>
<comment type="similarity">
    <text evidence="4 20">In the C-terminal section; belongs to the transferase hexapeptide repeat family.</text>
</comment>
<evidence type="ECO:0000259" key="21">
    <source>
        <dbReference type="Pfam" id="PF00483"/>
    </source>
</evidence>
<dbReference type="InterPro" id="IPR018357">
    <property type="entry name" value="Hexapep_transf_CS"/>
</dbReference>
<keyword evidence="7 20" id="KW-0808">Transferase</keyword>
<evidence type="ECO:0000256" key="1">
    <source>
        <dbReference type="ARBA" id="ARBA00004496"/>
    </source>
</evidence>
<keyword evidence="9 20" id="KW-0479">Metal-binding</keyword>
<evidence type="ECO:0000313" key="22">
    <source>
        <dbReference type="EMBL" id="STD83716.1"/>
    </source>
</evidence>
<dbReference type="Pfam" id="PF00132">
    <property type="entry name" value="Hexapep"/>
    <property type="match status" value="1"/>
</dbReference>
<evidence type="ECO:0000256" key="10">
    <source>
        <dbReference type="ARBA" id="ARBA00022737"/>
    </source>
</evidence>
<keyword evidence="15 20" id="KW-0012">Acyltransferase</keyword>
<dbReference type="InterPro" id="IPR029044">
    <property type="entry name" value="Nucleotide-diphossugar_trans"/>
</dbReference>
<feature type="binding site" evidence="20">
    <location>
        <position position="140"/>
    </location>
    <ligand>
        <name>UDP-N-acetyl-alpha-D-glucosamine</name>
        <dbReference type="ChEBI" id="CHEBI:57705"/>
    </ligand>
</feature>
<dbReference type="UniPathway" id="UPA00113">
    <property type="reaction ID" value="UER00532"/>
</dbReference>
<comment type="function">
    <text evidence="19 20">Catalyzes the last two sequential reactions in the de novo biosynthetic pathway for UDP-N-acetylglucosamine (UDP-GlcNAc). The C-terminal domain catalyzes the transfer of acetyl group from acetyl coenzyme A to glucosamine-1-phosphate (GlcN-1-P) to produce N-acetylglucosamine-1-phosphate (GlcNAc-1-P), which is converted into UDP-GlcNAc by the transfer of uridine 5-monophosphate (from uridine 5-triphosphate), a reaction catalyzed by the N-terminal domain.</text>
</comment>
<dbReference type="Gene3D" id="3.90.550.10">
    <property type="entry name" value="Spore Coat Polysaccharide Biosynthesis Protein SpsA, Chain A"/>
    <property type="match status" value="1"/>
</dbReference>
<evidence type="ECO:0000256" key="6">
    <source>
        <dbReference type="ARBA" id="ARBA00022490"/>
    </source>
</evidence>
<keyword evidence="8 20" id="KW-0548">Nucleotidyltransferase</keyword>
<dbReference type="GO" id="GO:0071555">
    <property type="term" value="P:cell wall organization"/>
    <property type="evidence" value="ECO:0007669"/>
    <property type="project" value="UniProtKB-KW"/>
</dbReference>
<reference evidence="22 23" key="1">
    <citation type="submission" date="2018-06" db="EMBL/GenBank/DDBJ databases">
        <authorList>
            <consortium name="Pathogen Informatics"/>
            <person name="Doyle S."/>
        </authorList>
    </citation>
    <scope>NUCLEOTIDE SEQUENCE [LARGE SCALE GENOMIC DNA]</scope>
    <source>
        <strain evidence="22 23">NCTC12360</strain>
    </source>
</reference>
<evidence type="ECO:0000256" key="15">
    <source>
        <dbReference type="ARBA" id="ARBA00023315"/>
    </source>
</evidence>
<feature type="binding site" evidence="20">
    <location>
        <position position="228"/>
    </location>
    <ligand>
        <name>UDP-N-acetyl-alpha-D-glucosamine</name>
        <dbReference type="ChEBI" id="CHEBI:57705"/>
    </ligand>
</feature>
<evidence type="ECO:0000256" key="11">
    <source>
        <dbReference type="ARBA" id="ARBA00022842"/>
    </source>
</evidence>
<evidence type="ECO:0000256" key="3">
    <source>
        <dbReference type="ARBA" id="ARBA00005208"/>
    </source>
</evidence>
<dbReference type="InterPro" id="IPR038009">
    <property type="entry name" value="GlmU_C_LbH"/>
</dbReference>
<comment type="cofactor">
    <cofactor evidence="20">
        <name>Mg(2+)</name>
        <dbReference type="ChEBI" id="CHEBI:18420"/>
    </cofactor>
    <text evidence="20">Binds 1 Mg(2+) ion per subunit.</text>
</comment>
<dbReference type="PANTHER" id="PTHR43584:SF3">
    <property type="entry name" value="BIFUNCTIONAL PROTEIN GLMU"/>
    <property type="match status" value="1"/>
</dbReference>
<comment type="caution">
    <text evidence="20">Lacks conserved residue(s) required for the propagation of feature annotation.</text>
</comment>
<comment type="pathway">
    <text evidence="2 20">Nucleotide-sugar biosynthesis; UDP-N-acetyl-alpha-D-glucosamine biosynthesis; N-acetyl-alpha-D-glucosamine 1-phosphate from alpha-D-glucosamine 6-phosphate (route II): step 2/2.</text>
</comment>
<feature type="binding site" evidence="20">
    <location>
        <position position="440"/>
    </location>
    <ligand>
        <name>acetyl-CoA</name>
        <dbReference type="ChEBI" id="CHEBI:57288"/>
    </ligand>
</feature>
<feature type="binding site" evidence="20">
    <location>
        <position position="366"/>
    </location>
    <ligand>
        <name>UDP-N-acetyl-alpha-D-glucosamine</name>
        <dbReference type="ChEBI" id="CHEBI:57705"/>
    </ligand>
</feature>
<feature type="binding site" evidence="20">
    <location>
        <position position="155"/>
    </location>
    <ligand>
        <name>UDP-N-acetyl-alpha-D-glucosamine</name>
        <dbReference type="ChEBI" id="CHEBI:57705"/>
    </ligand>
</feature>
<evidence type="ECO:0000256" key="19">
    <source>
        <dbReference type="ARBA" id="ARBA00049628"/>
    </source>
</evidence>
<dbReference type="InterPro" id="IPR001451">
    <property type="entry name" value="Hexapep"/>
</dbReference>
<dbReference type="UniPathway" id="UPA00973"/>
<feature type="active site" description="Proton acceptor" evidence="20">
    <location>
        <position position="363"/>
    </location>
</feature>
<evidence type="ECO:0000256" key="5">
    <source>
        <dbReference type="ARBA" id="ARBA00007947"/>
    </source>
</evidence>
<keyword evidence="6 20" id="KW-0963">Cytoplasm</keyword>
<dbReference type="Gene3D" id="2.160.10.10">
    <property type="entry name" value="Hexapeptide repeat proteins"/>
    <property type="match status" value="1"/>
</dbReference>
<feature type="binding site" evidence="20">
    <location>
        <position position="405"/>
    </location>
    <ligand>
        <name>acetyl-CoA</name>
        <dbReference type="ChEBI" id="CHEBI:57288"/>
    </ligand>
</feature>
<dbReference type="NCBIfam" id="NF010934">
    <property type="entry name" value="PRK14354.1"/>
    <property type="match status" value="1"/>
</dbReference>
<evidence type="ECO:0000256" key="2">
    <source>
        <dbReference type="ARBA" id="ARBA00005166"/>
    </source>
</evidence>
<dbReference type="Pfam" id="PF00483">
    <property type="entry name" value="NTP_transferase"/>
    <property type="match status" value="1"/>
</dbReference>
<keyword evidence="13 20" id="KW-0573">Peptidoglycan synthesis</keyword>
<sequence length="462" mass="50205">MKSRFAIILAAGKGTRMKSKLYKVLHPVCGKPMVEHIMNRVVETEPDAIVTIVGHGAEMVKQQLGDRSEYALQAEQLGTGHAVVQAEPFLRGKRGTTLVISGDTPLLTTETLNNLFEFHQEQKASATILTAQAEDPTGYGRIVRNQMGVVEKIVEQKDASVEEAMIQEINTGTYCFDNELLFDALAKLDTDNAQGEYYLTDIIEILKAEGKIVAAYQTDDFNESLGVNDRLALAEANRLMRKRINQQHMRNGVTLIDPDTTYIDDGVEIGADTLIEAGVVIKGATKIGEDCVITASSQIIDSQIGDDVTIKASVVEESRINNGADVGPNAHLRPKADIKERAHIGNFVEIKNATIGEGTKVGHLSYVGDATLGKNINVGCGVVFVNYDGKNKFKTVVGDNCFIGSGSNLVAPLQIEEETMIAAGSTITKDIPKHSMAIARARQENKEGYAKKLPYLNEETAK</sequence>
<dbReference type="GO" id="GO:0019134">
    <property type="term" value="F:glucosamine-1-phosphate N-acetyltransferase activity"/>
    <property type="evidence" value="ECO:0007669"/>
    <property type="project" value="UniProtKB-UniRule"/>
</dbReference>
<dbReference type="SUPFAM" id="SSF51161">
    <property type="entry name" value="Trimeric LpxA-like enzymes"/>
    <property type="match status" value="1"/>
</dbReference>
<feature type="binding site" evidence="20">
    <location>
        <begin position="101"/>
        <end position="103"/>
    </location>
    <ligand>
        <name>UDP-N-acetyl-alpha-D-glucosamine</name>
        <dbReference type="ChEBI" id="CHEBI:57705"/>
    </ligand>
</feature>